<gene>
    <name evidence="1" type="ORF">E5983_06765</name>
</gene>
<dbReference type="RefSeq" id="WP_160333116.1">
    <property type="nucleotide sequence ID" value="NZ_WSRS01000060.1"/>
</dbReference>
<organism evidence="1 2">
    <name type="scientific">Streptococcus danieliae</name>
    <dbReference type="NCBI Taxonomy" id="747656"/>
    <lineage>
        <taxon>Bacteria</taxon>
        <taxon>Bacillati</taxon>
        <taxon>Bacillota</taxon>
        <taxon>Bacilli</taxon>
        <taxon>Lactobacillales</taxon>
        <taxon>Streptococcaceae</taxon>
        <taxon>Streptococcus</taxon>
    </lineage>
</organism>
<proteinExistence type="predicted"/>
<evidence type="ECO:0000313" key="1">
    <source>
        <dbReference type="EMBL" id="MVX59336.1"/>
    </source>
</evidence>
<protein>
    <submittedName>
        <fullName evidence="1">Uncharacterized protein</fullName>
    </submittedName>
</protein>
<dbReference type="Proteomes" id="UP000461595">
    <property type="component" value="Unassembled WGS sequence"/>
</dbReference>
<dbReference type="OrthoDB" id="2097272at2"/>
<dbReference type="EMBL" id="WSRS01000060">
    <property type="protein sequence ID" value="MVX59336.1"/>
    <property type="molecule type" value="Genomic_DNA"/>
</dbReference>
<sequence length="80" mass="9465">MNNSGYSLSQNLEIVSIYKYTPDDITEEKPTPEDQAMVDRYVKQLTGHVLETRVIPPIFNLQWLYDLTFDEKKVLHFEEE</sequence>
<name>A0A7X3KC62_9STRE</name>
<comment type="caution">
    <text evidence="1">The sequence shown here is derived from an EMBL/GenBank/DDBJ whole genome shotgun (WGS) entry which is preliminary data.</text>
</comment>
<dbReference type="AlphaFoldDB" id="A0A7X3KC62"/>
<accession>A0A7X3KC62</accession>
<evidence type="ECO:0000313" key="2">
    <source>
        <dbReference type="Proteomes" id="UP000461595"/>
    </source>
</evidence>
<reference evidence="1 2" key="1">
    <citation type="submission" date="2019-12" db="EMBL/GenBank/DDBJ databases">
        <title>Microbes associate with the intestines of laboratory mice.</title>
        <authorList>
            <person name="Navarre W."/>
            <person name="Wong E."/>
        </authorList>
    </citation>
    <scope>NUCLEOTIDE SEQUENCE [LARGE SCALE GENOMIC DNA]</scope>
    <source>
        <strain evidence="1 2">NM51_B2-22</strain>
    </source>
</reference>